<proteinExistence type="predicted"/>
<feature type="compositionally biased region" description="Basic and acidic residues" evidence="11">
    <location>
        <begin position="148"/>
        <end position="162"/>
    </location>
</feature>
<keyword evidence="6 13" id="KW-0378">Hydrolase</keyword>
<evidence type="ECO:0000256" key="5">
    <source>
        <dbReference type="ARBA" id="ARBA00022786"/>
    </source>
</evidence>
<evidence type="ECO:0000256" key="1">
    <source>
        <dbReference type="ARBA" id="ARBA00000707"/>
    </source>
</evidence>
<evidence type="ECO:0000259" key="12">
    <source>
        <dbReference type="PROSITE" id="PS50235"/>
    </source>
</evidence>
<dbReference type="EMBL" id="FWEW01001418">
    <property type="protein sequence ID" value="SLM37149.1"/>
    <property type="molecule type" value="Genomic_DNA"/>
</dbReference>
<dbReference type="InterPro" id="IPR001394">
    <property type="entry name" value="Peptidase_C19_UCH"/>
</dbReference>
<keyword evidence="8" id="KW-0805">Transcription regulation</keyword>
<dbReference type="InterPro" id="IPR018200">
    <property type="entry name" value="USP_CS"/>
</dbReference>
<keyword evidence="7" id="KW-0788">Thiol protease</keyword>
<sequence length="203" mass="22944">MLNRDADSKKRKFSAISRQTDDPSFLQANLSMPSCLAGAPRGLYNLGQSCYMSVILQAMIHNPLMRNYFLAGRHNSTECTRSPCLACALNDSFSDILTTDKIEGHGPVSLLHKSWLCHPDLAGYRQQDAHEYFQFMLDQLHQMSVCAEEKDSSLQERNDGRRPLHRPKPGPAPPSKAKKDRCRPPEQRGTPRVDRLSSKLHQL</sequence>
<evidence type="ECO:0000256" key="3">
    <source>
        <dbReference type="ARBA" id="ARBA00012759"/>
    </source>
</evidence>
<evidence type="ECO:0000256" key="8">
    <source>
        <dbReference type="ARBA" id="ARBA00023015"/>
    </source>
</evidence>
<evidence type="ECO:0000256" key="7">
    <source>
        <dbReference type="ARBA" id="ARBA00022807"/>
    </source>
</evidence>
<protein>
    <recommendedName>
        <fullName evidence="3">ubiquitinyl hydrolase 1</fullName>
        <ecNumber evidence="3">3.4.19.12</ecNumber>
    </recommendedName>
</protein>
<dbReference type="SUPFAM" id="SSF54001">
    <property type="entry name" value="Cysteine proteinases"/>
    <property type="match status" value="1"/>
</dbReference>
<feature type="region of interest" description="Disordered" evidence="11">
    <location>
        <begin position="148"/>
        <end position="203"/>
    </location>
</feature>
<dbReference type="EC" id="3.4.19.12" evidence="3"/>
<comment type="subcellular location">
    <subcellularLocation>
        <location evidence="2">Nucleus</location>
    </subcellularLocation>
</comment>
<dbReference type="PANTHER" id="PTHR21646:SF33">
    <property type="entry name" value="UBIQUITIN CARBOXYL-TERMINAL HYDROLASE 22"/>
    <property type="match status" value="1"/>
</dbReference>
<evidence type="ECO:0000256" key="10">
    <source>
        <dbReference type="ARBA" id="ARBA00023242"/>
    </source>
</evidence>
<feature type="compositionally biased region" description="Basic and acidic residues" evidence="11">
    <location>
        <begin position="182"/>
        <end position="197"/>
    </location>
</feature>
<dbReference type="GO" id="GO:0004843">
    <property type="term" value="F:cysteine-type deubiquitinase activity"/>
    <property type="evidence" value="ECO:0007669"/>
    <property type="project" value="UniProtKB-EC"/>
</dbReference>
<evidence type="ECO:0000256" key="9">
    <source>
        <dbReference type="ARBA" id="ARBA00023163"/>
    </source>
</evidence>
<comment type="catalytic activity">
    <reaction evidence="1">
        <text>Thiol-dependent hydrolysis of ester, thioester, amide, peptide and isopeptide bonds formed by the C-terminal Gly of ubiquitin (a 76-residue protein attached to proteins as an intracellular targeting signal).</text>
        <dbReference type="EC" id="3.4.19.12"/>
    </reaction>
</comment>
<name>A0A1W5D2N4_9LECA</name>
<dbReference type="AlphaFoldDB" id="A0A1W5D2N4"/>
<dbReference type="PANTHER" id="PTHR21646">
    <property type="entry name" value="UBIQUITIN CARBOXYL-TERMINAL HYDROLASE"/>
    <property type="match status" value="1"/>
</dbReference>
<evidence type="ECO:0000256" key="2">
    <source>
        <dbReference type="ARBA" id="ARBA00004123"/>
    </source>
</evidence>
<evidence type="ECO:0000313" key="13">
    <source>
        <dbReference type="EMBL" id="SLM37149.1"/>
    </source>
</evidence>
<evidence type="ECO:0000256" key="11">
    <source>
        <dbReference type="SAM" id="MobiDB-lite"/>
    </source>
</evidence>
<dbReference type="Proteomes" id="UP000192927">
    <property type="component" value="Unassembled WGS sequence"/>
</dbReference>
<dbReference type="InterPro" id="IPR050185">
    <property type="entry name" value="Ub_carboxyl-term_hydrolase"/>
</dbReference>
<feature type="domain" description="USP" evidence="12">
    <location>
        <begin position="41"/>
        <end position="203"/>
    </location>
</feature>
<dbReference type="PROSITE" id="PS50235">
    <property type="entry name" value="USP_3"/>
    <property type="match status" value="1"/>
</dbReference>
<dbReference type="InterPro" id="IPR038765">
    <property type="entry name" value="Papain-like_cys_pep_sf"/>
</dbReference>
<evidence type="ECO:0000256" key="4">
    <source>
        <dbReference type="ARBA" id="ARBA00022670"/>
    </source>
</evidence>
<keyword evidence="10" id="KW-0539">Nucleus</keyword>
<keyword evidence="9" id="KW-0804">Transcription</keyword>
<dbReference type="GO" id="GO:0016579">
    <property type="term" value="P:protein deubiquitination"/>
    <property type="evidence" value="ECO:0007669"/>
    <property type="project" value="InterPro"/>
</dbReference>
<evidence type="ECO:0000256" key="6">
    <source>
        <dbReference type="ARBA" id="ARBA00022801"/>
    </source>
</evidence>
<keyword evidence="4" id="KW-0645">Protease</keyword>
<dbReference type="GO" id="GO:0006508">
    <property type="term" value="P:proteolysis"/>
    <property type="evidence" value="ECO:0007669"/>
    <property type="project" value="UniProtKB-KW"/>
</dbReference>
<accession>A0A1W5D2N4</accession>
<dbReference type="Pfam" id="PF00443">
    <property type="entry name" value="UCH"/>
    <property type="match status" value="1"/>
</dbReference>
<keyword evidence="14" id="KW-1185">Reference proteome</keyword>
<organism evidence="13 14">
    <name type="scientific">Lasallia pustulata</name>
    <dbReference type="NCBI Taxonomy" id="136370"/>
    <lineage>
        <taxon>Eukaryota</taxon>
        <taxon>Fungi</taxon>
        <taxon>Dikarya</taxon>
        <taxon>Ascomycota</taxon>
        <taxon>Pezizomycotina</taxon>
        <taxon>Lecanoromycetes</taxon>
        <taxon>OSLEUM clade</taxon>
        <taxon>Umbilicariomycetidae</taxon>
        <taxon>Umbilicariales</taxon>
        <taxon>Umbilicariaceae</taxon>
        <taxon>Lasallia</taxon>
    </lineage>
</organism>
<reference evidence="14" key="1">
    <citation type="submission" date="2017-03" db="EMBL/GenBank/DDBJ databases">
        <authorList>
            <person name="Sharma R."/>
            <person name="Thines M."/>
        </authorList>
    </citation>
    <scope>NUCLEOTIDE SEQUENCE [LARGE SCALE GENOMIC DNA]</scope>
</reference>
<dbReference type="PROSITE" id="PS00972">
    <property type="entry name" value="USP_1"/>
    <property type="match status" value="1"/>
</dbReference>
<evidence type="ECO:0000313" key="14">
    <source>
        <dbReference type="Proteomes" id="UP000192927"/>
    </source>
</evidence>
<dbReference type="InterPro" id="IPR028889">
    <property type="entry name" value="USP"/>
</dbReference>
<dbReference type="GO" id="GO:0005634">
    <property type="term" value="C:nucleus"/>
    <property type="evidence" value="ECO:0007669"/>
    <property type="project" value="UniProtKB-SubCell"/>
</dbReference>
<dbReference type="Gene3D" id="3.90.70.10">
    <property type="entry name" value="Cysteine proteinases"/>
    <property type="match status" value="1"/>
</dbReference>
<keyword evidence="5" id="KW-0833">Ubl conjugation pathway</keyword>